<feature type="compositionally biased region" description="Low complexity" evidence="1">
    <location>
        <begin position="1269"/>
        <end position="1282"/>
    </location>
</feature>
<feature type="compositionally biased region" description="Low complexity" evidence="1">
    <location>
        <begin position="158"/>
        <end position="169"/>
    </location>
</feature>
<feature type="compositionally biased region" description="Basic and acidic residues" evidence="1">
    <location>
        <begin position="1453"/>
        <end position="1465"/>
    </location>
</feature>
<reference evidence="2 3" key="1">
    <citation type="submission" date="2016-02" db="EMBL/GenBank/DDBJ databases">
        <title>Genome analysis of coral dinoflagellate symbionts highlights evolutionary adaptations to a symbiotic lifestyle.</title>
        <authorList>
            <person name="Aranda M."/>
            <person name="Li Y."/>
            <person name="Liew Y.J."/>
            <person name="Baumgarten S."/>
            <person name="Simakov O."/>
            <person name="Wilson M."/>
            <person name="Piel J."/>
            <person name="Ashoor H."/>
            <person name="Bougouffa S."/>
            <person name="Bajic V.B."/>
            <person name="Ryu T."/>
            <person name="Ravasi T."/>
            <person name="Bayer T."/>
            <person name="Micklem G."/>
            <person name="Kim H."/>
            <person name="Bhak J."/>
            <person name="Lajeunesse T.C."/>
            <person name="Voolstra C.R."/>
        </authorList>
    </citation>
    <scope>NUCLEOTIDE SEQUENCE [LARGE SCALE GENOMIC DNA]</scope>
    <source>
        <strain evidence="2 3">CCMP2467</strain>
    </source>
</reference>
<dbReference type="Proteomes" id="UP000186817">
    <property type="component" value="Unassembled WGS sequence"/>
</dbReference>
<dbReference type="PANTHER" id="PTHR13491:SF0">
    <property type="entry name" value="ZINC FINGER CCHC DOMAIN-CONTAINING PROTEIN 10"/>
    <property type="match status" value="1"/>
</dbReference>
<feature type="compositionally biased region" description="Low complexity" evidence="1">
    <location>
        <begin position="1215"/>
        <end position="1226"/>
    </location>
</feature>
<evidence type="ECO:0000313" key="3">
    <source>
        <dbReference type="Proteomes" id="UP000186817"/>
    </source>
</evidence>
<feature type="region of interest" description="Disordered" evidence="1">
    <location>
        <begin position="1442"/>
        <end position="1523"/>
    </location>
</feature>
<evidence type="ECO:0000313" key="2">
    <source>
        <dbReference type="EMBL" id="OLP76608.1"/>
    </source>
</evidence>
<dbReference type="InterPro" id="IPR039715">
    <property type="entry name" value="ZCCHC10"/>
</dbReference>
<feature type="compositionally biased region" description="Polar residues" evidence="1">
    <location>
        <begin position="1302"/>
        <end position="1317"/>
    </location>
</feature>
<protein>
    <submittedName>
        <fullName evidence="2">Uncharacterized protein</fullName>
    </submittedName>
</protein>
<feature type="region of interest" description="Disordered" evidence="1">
    <location>
        <begin position="136"/>
        <end position="272"/>
    </location>
</feature>
<feature type="compositionally biased region" description="Basic and acidic residues" evidence="1">
    <location>
        <begin position="1341"/>
        <end position="1370"/>
    </location>
</feature>
<keyword evidence="3" id="KW-1185">Reference proteome</keyword>
<dbReference type="EMBL" id="LSRX01001971">
    <property type="protein sequence ID" value="OLP76608.1"/>
    <property type="molecule type" value="Genomic_DNA"/>
</dbReference>
<feature type="compositionally biased region" description="Polar residues" evidence="1">
    <location>
        <begin position="1473"/>
        <end position="1496"/>
    </location>
</feature>
<feature type="compositionally biased region" description="Basic residues" evidence="1">
    <location>
        <begin position="1504"/>
        <end position="1514"/>
    </location>
</feature>
<organism evidence="2 3">
    <name type="scientific">Symbiodinium microadriaticum</name>
    <name type="common">Dinoflagellate</name>
    <name type="synonym">Zooxanthella microadriatica</name>
    <dbReference type="NCBI Taxonomy" id="2951"/>
    <lineage>
        <taxon>Eukaryota</taxon>
        <taxon>Sar</taxon>
        <taxon>Alveolata</taxon>
        <taxon>Dinophyceae</taxon>
        <taxon>Suessiales</taxon>
        <taxon>Symbiodiniaceae</taxon>
        <taxon>Symbiodinium</taxon>
    </lineage>
</organism>
<dbReference type="OrthoDB" id="433423at2759"/>
<accession>A0A1Q9C112</accession>
<dbReference type="PANTHER" id="PTHR13491">
    <property type="entry name" value="ZCCHC10 PROTEIN"/>
    <property type="match status" value="1"/>
</dbReference>
<comment type="caution">
    <text evidence="2">The sequence shown here is derived from an EMBL/GenBank/DDBJ whole genome shotgun (WGS) entry which is preliminary data.</text>
</comment>
<feature type="compositionally biased region" description="Low complexity" evidence="1">
    <location>
        <begin position="209"/>
        <end position="230"/>
    </location>
</feature>
<feature type="non-terminal residue" evidence="2">
    <location>
        <position position="1"/>
    </location>
</feature>
<feature type="compositionally biased region" description="Basic and acidic residues" evidence="1">
    <location>
        <begin position="1379"/>
        <end position="1389"/>
    </location>
</feature>
<feature type="compositionally biased region" description="Basic and acidic residues" evidence="1">
    <location>
        <begin position="1117"/>
        <end position="1134"/>
    </location>
</feature>
<feature type="compositionally biased region" description="Low complexity" evidence="1">
    <location>
        <begin position="1191"/>
        <end position="1202"/>
    </location>
</feature>
<feature type="compositionally biased region" description="Acidic residues" evidence="1">
    <location>
        <begin position="1100"/>
        <end position="1109"/>
    </location>
</feature>
<feature type="compositionally biased region" description="Low complexity" evidence="1">
    <location>
        <begin position="136"/>
        <end position="151"/>
    </location>
</feature>
<feature type="compositionally biased region" description="Basic and acidic residues" evidence="1">
    <location>
        <begin position="1176"/>
        <end position="1187"/>
    </location>
</feature>
<feature type="compositionally biased region" description="Basic residues" evidence="1">
    <location>
        <begin position="1328"/>
        <end position="1340"/>
    </location>
</feature>
<feature type="compositionally biased region" description="Low complexity" evidence="1">
    <location>
        <begin position="1239"/>
        <end position="1252"/>
    </location>
</feature>
<feature type="compositionally biased region" description="Basic and acidic residues" evidence="1">
    <location>
        <begin position="1285"/>
        <end position="1296"/>
    </location>
</feature>
<gene>
    <name evidence="2" type="ORF">AK812_SmicGene43435</name>
</gene>
<feature type="region of interest" description="Disordered" evidence="1">
    <location>
        <begin position="1100"/>
        <end position="1424"/>
    </location>
</feature>
<sequence>VKTSVTTSSASGTKFLKPKKVFVSVKDWDPKLDGPLDETKVVEQTIHGEKIRGVFVQVGRKGVFEVEEWDGNETKEEFDGNEENPFAEQALERTKAAVSQAFQQASAEREGVTVESGPATVLDMDAVLAMLRSGSATTGPQAASGSAAGSDSGKGKDSASSVAPAAEPSSESEDEVLGKRGSLQHRLSATLKKPGAKASTGGGAKAKAKTAPSAAPSVRSSAPAPQAASSGRPNKSATKGQDDAFGVARPAPAPAGQPPTNPTNRSAPGPGFKEVAAASLTGFAGVLNLDGRGLRLKESLSKAVVEAKTSLASNSGFENDYNFQEKKAYQAKHKVLNACSTGISASLRKAENSPNKAGVEEQMSELERLGDYVNIIIKLNTSLHNKDTTGPDMQAAMTDVRQLPKDVMPKLVSNVWQHVLTVACNHHLLYREFDAYAALFTSSSLEVSMLIDLENLKDVTDAVVAQVEERLTSQLRSLPVIADASKAKEKDKVAFADARGQVRTFCLSLLKAMLRADSLLKALEPDVTLVAGILSIDDLMELRKAMQAYEARVDGHSANAAGGAIIEFLSKHKIGLALVQDATNRLSVAELELKSDAALKAMTEIFTKWDRANGFGASDLAIMKCFWKDFWSTTLQALSDRLQVTFSSVLEYSLANLPSKVLDEIPDAERQRFARYKETGVEDNFDLKEILTTIKASDVWSDSIWGRPQVPEKVKALQASYLKVASEVAGLLRFVFDRHSGSEPVQAEVLTSAENLASWASWLPGASGDVNSRNSDHLRRFCTENDGDMVADFVQAFCSEASRCLRSLTLSAYSQALLSVEKIDQATEATPLAQMQQCHKELTEFINLASKVQVNGNDDKSDKVQATKLASDEVRHFFTDARMVCEKLLLSRVPAQVQEMKERCTSAQTLLMSIEPITKESDFRSSCGKNNKAMAAEASKVIVCADELQATLDTMPDQPDTVDAGDRKMTMSSLRDLLACSKHTAASLTSCVTLFACVTLFRSAAVGGKSEEGKKTALSLQSVVYTFLKKQFPDLPKNSSVLPDVDVKPLLLSMIAAVTDSLGKRTDKTVDVEKLWSEGCKSRPDSFTLWADDEPEEMIDSIDEPEANGDDASGVGDDLKDLMQDTQDNGKEESEQNDTIPQSGEPKKKKTDDANVQESAEPMKKTDDDADLQESEEPKNKKTKTDVDIFAQAEAQSAQAAQPTSEDPKDVDMFAQAEAQSAQAAQPTSEDPKDVDMFAQAEAQAAQAAQPASEDPTEKTDVDDVDMFAQAKAQAAQAAEAARPASEDPKEKRDVDPLSTVVAVSNANDQDSLLSTDPESDTDEPEKCKKKKKDKKSKSKKDKDKESKDKNNKKDKKDKNDKKDKTDKIGKKDKKDKKSKQDEKSERNTRGSGGAFKDRVRKALPVDKVGPFLKKQKMAMAQKQKPKLEAIFDDMTPLSELAATLRPRKLRLSRGDSDSPSKSESKSAPSSGPQATASGPQATSSANLELDQNSGMQLVEMLRRRGASAKSKPKTKPEPLRLS</sequence>
<evidence type="ECO:0000256" key="1">
    <source>
        <dbReference type="SAM" id="MobiDB-lite"/>
    </source>
</evidence>
<name>A0A1Q9C112_SYMMI</name>
<proteinExistence type="predicted"/>
<feature type="compositionally biased region" description="Pro residues" evidence="1">
    <location>
        <begin position="251"/>
        <end position="261"/>
    </location>
</feature>